<dbReference type="SUPFAM" id="SSF55729">
    <property type="entry name" value="Acyl-CoA N-acyltransferases (Nat)"/>
    <property type="match status" value="1"/>
</dbReference>
<keyword evidence="3" id="KW-1185">Reference proteome</keyword>
<dbReference type="Pfam" id="PF00583">
    <property type="entry name" value="Acetyltransf_1"/>
    <property type="match status" value="1"/>
</dbReference>
<dbReference type="CDD" id="cd04301">
    <property type="entry name" value="NAT_SF"/>
    <property type="match status" value="1"/>
</dbReference>
<dbReference type="Gene3D" id="3.40.630.30">
    <property type="match status" value="1"/>
</dbReference>
<feature type="domain" description="N-acetyltransferase" evidence="1">
    <location>
        <begin position="2"/>
        <end position="161"/>
    </location>
</feature>
<dbReference type="KEGG" id="pxi:J5O05_16115"/>
<dbReference type="InterPro" id="IPR000182">
    <property type="entry name" value="GNAT_dom"/>
</dbReference>
<dbReference type="RefSeq" id="WP_208842933.1">
    <property type="nucleotide sequence ID" value="NZ_CP072133.1"/>
</dbReference>
<dbReference type="GO" id="GO:0016747">
    <property type="term" value="F:acyltransferase activity, transferring groups other than amino-acyl groups"/>
    <property type="evidence" value="ECO:0007669"/>
    <property type="project" value="InterPro"/>
</dbReference>
<sequence length="162" mass="18243">MIGISSIETSDWEDILAIQSQVYFDVEPESLETLRSKWSTSPELCFVFRDEKGVPIAYILAHQWNESHPPSLYTSTTKNEGTVLFIHDLAVSKRGSGRSIGKQLVQAVLQAATSCGLREAMLISIQNSQGFWSRFEFKCVVGEQLSATYGEHAMLMRRDLHE</sequence>
<evidence type="ECO:0000313" key="2">
    <source>
        <dbReference type="EMBL" id="QTH71292.1"/>
    </source>
</evidence>
<dbReference type="InterPro" id="IPR016181">
    <property type="entry name" value="Acyl_CoA_acyltransferase"/>
</dbReference>
<dbReference type="AlphaFoldDB" id="A0A975HKU9"/>
<protein>
    <submittedName>
        <fullName evidence="2">GNAT family N-acetyltransferase</fullName>
    </submittedName>
</protein>
<name>A0A975HKU9_9GAMM</name>
<evidence type="ECO:0000313" key="3">
    <source>
        <dbReference type="Proteomes" id="UP000664904"/>
    </source>
</evidence>
<reference evidence="2" key="1">
    <citation type="submission" date="2021-03" db="EMBL/GenBank/DDBJ databases">
        <title>Complete Genome of Pseudoalteromonas xiamenensis STKMTI.2, a new potential marine bacterium producing anti-Vibrio compounds.</title>
        <authorList>
            <person name="Handayani D.P."/>
            <person name="Isnansetyo A."/>
            <person name="Istiqomah I."/>
            <person name="Jumina J."/>
        </authorList>
    </citation>
    <scope>NUCLEOTIDE SEQUENCE</scope>
    <source>
        <strain evidence="2">STKMTI.2</strain>
    </source>
</reference>
<evidence type="ECO:0000259" key="1">
    <source>
        <dbReference type="PROSITE" id="PS51186"/>
    </source>
</evidence>
<gene>
    <name evidence="2" type="ORF">J5O05_16115</name>
</gene>
<dbReference type="PROSITE" id="PS51186">
    <property type="entry name" value="GNAT"/>
    <property type="match status" value="1"/>
</dbReference>
<dbReference type="EMBL" id="CP072133">
    <property type="protein sequence ID" value="QTH71292.1"/>
    <property type="molecule type" value="Genomic_DNA"/>
</dbReference>
<organism evidence="2 3">
    <name type="scientific">Pseudoalteromonas xiamenensis</name>
    <dbReference type="NCBI Taxonomy" id="882626"/>
    <lineage>
        <taxon>Bacteria</taxon>
        <taxon>Pseudomonadati</taxon>
        <taxon>Pseudomonadota</taxon>
        <taxon>Gammaproteobacteria</taxon>
        <taxon>Alteromonadales</taxon>
        <taxon>Pseudoalteromonadaceae</taxon>
        <taxon>Pseudoalteromonas</taxon>
    </lineage>
</organism>
<proteinExistence type="predicted"/>
<dbReference type="Proteomes" id="UP000664904">
    <property type="component" value="Chromosome"/>
</dbReference>
<accession>A0A975HKU9</accession>